<evidence type="ECO:0000313" key="1">
    <source>
        <dbReference type="EMBL" id="GJJ15375.1"/>
    </source>
</evidence>
<keyword evidence="2" id="KW-1185">Reference proteome</keyword>
<protein>
    <recommendedName>
        <fullName evidence="3">F-box domain-containing protein</fullName>
    </recommendedName>
</protein>
<organism evidence="1 2">
    <name type="scientific">Clathrus columnatus</name>
    <dbReference type="NCBI Taxonomy" id="1419009"/>
    <lineage>
        <taxon>Eukaryota</taxon>
        <taxon>Fungi</taxon>
        <taxon>Dikarya</taxon>
        <taxon>Basidiomycota</taxon>
        <taxon>Agaricomycotina</taxon>
        <taxon>Agaricomycetes</taxon>
        <taxon>Phallomycetidae</taxon>
        <taxon>Phallales</taxon>
        <taxon>Clathraceae</taxon>
        <taxon>Clathrus</taxon>
    </lineage>
</organism>
<name>A0AAV5ALQ1_9AGAM</name>
<evidence type="ECO:0008006" key="3">
    <source>
        <dbReference type="Google" id="ProtNLM"/>
    </source>
</evidence>
<comment type="caution">
    <text evidence="1">The sequence shown here is derived from an EMBL/GenBank/DDBJ whole genome shotgun (WGS) entry which is preliminary data.</text>
</comment>
<dbReference type="AlphaFoldDB" id="A0AAV5ALQ1"/>
<reference evidence="1" key="1">
    <citation type="submission" date="2021-10" db="EMBL/GenBank/DDBJ databases">
        <title>De novo Genome Assembly of Clathrus columnatus (Basidiomycota, Fungi) Using Illumina and Nanopore Sequence Data.</title>
        <authorList>
            <person name="Ogiso-Tanaka E."/>
            <person name="Itagaki H."/>
            <person name="Hosoya T."/>
            <person name="Hosaka K."/>
        </authorList>
    </citation>
    <scope>NUCLEOTIDE SEQUENCE</scope>
    <source>
        <strain evidence="1">MO-923</strain>
    </source>
</reference>
<sequence>MTTSQLPIEIYRRIIEQFAPPHDNFTLAIIARTSRLIHGIAECRLYATLHLYGPHKLQQVLKTFTARPLLATYPRFIYLRAIERERTPESYWLMVSEFLHRGAASAELISVIAPEPEAINMSWVLRSLYNSNGTLHTLRASFSWDAEYVGFLESPGACGLVRLDTADIAGAIPTGFNRLHQHPPPLPPRPHISKLSLRQDAVTSLTQIDAPIAAVCLLVPGRPVSYVRLRFGMGSSLQSLPPPHFFVTQVLAKSTAQKGILLLDMSDLSAGHRGETYSLEEASTFHGIEMAMYVLLYLFFFHHTSTRMFAAAQITRIYKALLRLHELRTLEVIVSHLRPPVDKTWILTTAFEFRIYGAALTTIVFWKEYDSFRCFWNEEEHDFVMAADT</sequence>
<accession>A0AAV5ALQ1</accession>
<dbReference type="Proteomes" id="UP001050691">
    <property type="component" value="Unassembled WGS sequence"/>
</dbReference>
<evidence type="ECO:0000313" key="2">
    <source>
        <dbReference type="Proteomes" id="UP001050691"/>
    </source>
</evidence>
<dbReference type="EMBL" id="BPWL01000011">
    <property type="protein sequence ID" value="GJJ15375.1"/>
    <property type="molecule type" value="Genomic_DNA"/>
</dbReference>
<gene>
    <name evidence="1" type="ORF">Clacol_009651</name>
</gene>
<proteinExistence type="predicted"/>